<organism evidence="2 3">
    <name type="scientific">Sphingobium fuliginis (strain ATCC 27551)</name>
    <dbReference type="NCBI Taxonomy" id="336203"/>
    <lineage>
        <taxon>Bacteria</taxon>
        <taxon>Pseudomonadati</taxon>
        <taxon>Pseudomonadota</taxon>
        <taxon>Alphaproteobacteria</taxon>
        <taxon>Sphingomonadales</taxon>
        <taxon>Sphingomonadaceae</taxon>
        <taxon>Sphingobium</taxon>
    </lineage>
</organism>
<evidence type="ECO:0000313" key="2">
    <source>
        <dbReference type="EMBL" id="GFZ94022.1"/>
    </source>
</evidence>
<keyword evidence="1" id="KW-0732">Signal</keyword>
<name>A0ABQ1EZT0_SPHSA</name>
<accession>A0ABQ1EZT0</accession>
<comment type="caution">
    <text evidence="2">The sequence shown here is derived from an EMBL/GenBank/DDBJ whole genome shotgun (WGS) entry which is preliminary data.</text>
</comment>
<dbReference type="RefSeq" id="WP_130030034.1">
    <property type="nucleotide sequence ID" value="NZ_BMDU01000005.1"/>
</dbReference>
<protein>
    <submittedName>
        <fullName evidence="2">Uncharacterized protein</fullName>
    </submittedName>
</protein>
<dbReference type="Proteomes" id="UP000628109">
    <property type="component" value="Unassembled WGS sequence"/>
</dbReference>
<evidence type="ECO:0000313" key="3">
    <source>
        <dbReference type="Proteomes" id="UP000628109"/>
    </source>
</evidence>
<evidence type="ECO:0000256" key="1">
    <source>
        <dbReference type="SAM" id="SignalP"/>
    </source>
</evidence>
<reference evidence="3" key="1">
    <citation type="journal article" date="2019" name="Int. J. Syst. Evol. Microbiol.">
        <title>The Global Catalogue of Microorganisms (GCM) 10K type strain sequencing project: providing services to taxonomists for standard genome sequencing and annotation.</title>
        <authorList>
            <consortium name="The Broad Institute Genomics Platform"/>
            <consortium name="The Broad Institute Genome Sequencing Center for Infectious Disease"/>
            <person name="Wu L."/>
            <person name="Ma J."/>
        </authorList>
    </citation>
    <scope>NUCLEOTIDE SEQUENCE [LARGE SCALE GENOMIC DNA]</scope>
    <source>
        <strain evidence="3">CCM 7327</strain>
    </source>
</reference>
<gene>
    <name evidence="2" type="ORF">GCM10019071_25360</name>
</gene>
<feature type="signal peptide" evidence="1">
    <location>
        <begin position="1"/>
        <end position="23"/>
    </location>
</feature>
<keyword evidence="3" id="KW-1185">Reference proteome</keyword>
<proteinExistence type="predicted"/>
<feature type="chain" id="PRO_5045196747" evidence="1">
    <location>
        <begin position="24"/>
        <end position="118"/>
    </location>
</feature>
<dbReference type="EMBL" id="BMDU01000005">
    <property type="protein sequence ID" value="GFZ94022.1"/>
    <property type="molecule type" value="Genomic_DNA"/>
</dbReference>
<sequence length="118" mass="14540">MRKLGLVAAASILAMGVISPAMAQSYNWYQSPHDYDHDQLDQEHQDDHDYLGDIHRDAHEEGMTRREHRRLHRYMNREHAREHRQLGREHRWEHWDNRNPYYYGWSSPRYRYDPDYGY</sequence>